<feature type="chain" id="PRO_5017362209" description="Serine/threonine-protein kinase 11-interacting protein" evidence="8">
    <location>
        <begin position="24"/>
        <end position="1214"/>
    </location>
</feature>
<dbReference type="GO" id="GO:0008104">
    <property type="term" value="P:intracellular protein localization"/>
    <property type="evidence" value="ECO:0007669"/>
    <property type="project" value="TreeGrafter"/>
</dbReference>
<dbReference type="InterPro" id="IPR057676">
    <property type="entry name" value="PH_S11IP_C"/>
</dbReference>
<evidence type="ECO:0000256" key="1">
    <source>
        <dbReference type="ARBA" id="ARBA00004496"/>
    </source>
</evidence>
<dbReference type="Pfam" id="PF25357">
    <property type="entry name" value="PH_S11IP"/>
    <property type="match status" value="1"/>
</dbReference>
<dbReference type="Ensembl" id="ENSPKIT00000015087.1">
    <property type="protein sequence ID" value="ENSPKIP00000034182.1"/>
    <property type="gene ID" value="ENSPKIG00000013611.1"/>
</dbReference>
<feature type="domain" description="STK11-interacting protein C-terminal PH" evidence="12">
    <location>
        <begin position="1057"/>
        <end position="1208"/>
    </location>
</feature>
<comment type="subcellular location">
    <subcellularLocation>
        <location evidence="1">Cytoplasm</location>
    </subcellularLocation>
</comment>
<keyword evidence="8" id="KW-0732">Signal</keyword>
<reference evidence="13" key="2">
    <citation type="submission" date="2025-09" db="UniProtKB">
        <authorList>
            <consortium name="Ensembl"/>
        </authorList>
    </citation>
    <scope>IDENTIFICATION</scope>
</reference>
<evidence type="ECO:0000313" key="13">
    <source>
        <dbReference type="Ensembl" id="ENSPKIP00000034182.1"/>
    </source>
</evidence>
<dbReference type="GeneTree" id="ENSGT00940000158471"/>
<feature type="domain" description="LKB1 serine/threonine kinase interacting protein 1 N-terminal" evidence="9">
    <location>
        <begin position="59"/>
        <end position="146"/>
    </location>
</feature>
<protein>
    <recommendedName>
        <fullName evidence="3">Serine/threonine-protein kinase 11-interacting protein</fullName>
    </recommendedName>
</protein>
<sequence length="1214" mass="134554">MVSYIFPLSFFCVCTFTVYMLDGSFNFDWTGSEMVHHGRAVNVNAFHSFGRMSAPPGGEATLVQSLATLLRNSGDSVLDGTSTLTLKVTHLQQLTRLFERYLLSRTHQHGFLALPSHPADTSSLLQLQLLFDILQKTVSLKLIHPPGPRLQSVVKIFPFKSLRCLELKRVPPHSLEGLRAVYSQLEVFMCSKSISSLEELLSLCGGDLSSAMPWLELHTLNFSYNSVVSLDESLSLLNVLKSLDLSHNKIQDCSKFLLPLSELEHLNLGYNFLQRMPFLGLGGRARLVTLILRNNELETINGVEQLSSLQHLDLAYNLLLEHSQLAPLSLLHCLSMLQLEGNPLYFHRSHRTSTVKHLSPKAALSRFKLDGSFLTSSELAVLPKSGQLIGQLGQTMPPVAIVPERGATEVSSGGGDMSDSLSVSEPGVTRLPKKKSKNRVRVRRASISEPSDTDHESKAMVIRHDIVLHHQKEIERMDVFREQLGEDWLRYQHHLDVVLVRQTDPASGALAVNGHCVLNSTHITGHAVAPSDSLPTPLLPPEPRETGSDPETESTLQWPGCSPGEGESTLETSLRVPTVVGVEAAPEEEELGVDQCLPLLVGVILDSAGKPDDRKLPCPLFLRVKPGHLLEVDMHSGAVLVRLELDSLRDVTTSEAVWADKVGERTLPSLHLNFSYISRMRRKRQYVLLDDNPQVALQALVDILSHVAEDNGRQAAEQLLGTPLQCLRCQAEFLHRGRCQDQELEDTEAGRDSAGDALACPKCGSDHVVQRAVCQGPSTSTPGLCLSEADNAVPSFTFEDGAVASSTLNPKAEALSSTSPPRTTQEQTAEEKSQLTETFLTARSSTCLGSEGLQAFHTPNRLHVEVAPPSAHGRELDFATSLSYSYSTPRLAPNATPPAEGSSPAQIDLLSEDFEAVDHRLKLYLDMEVFEEDSEELRCFLKMSVVRSGQAEEFASLLVVSDQRFYFLEITSEMQGQPSDWLKKRKHHRVADLCYLEVGLGSQSLHMQFEDGGPASYTLLVRHNTRCKRFFNLLTGIARELASECDSHLRSISTSRLHPKHPLWSLVYDTSSSDGVEDFQLHFFYLLAFVQRDGHFTPVTVLATEDTLYLLKEDHQWSKSPPSSSSNEITPFHGEKVIVQESQPVSCVSSIHLFSCDPFRIDINLYDEMLQVQKTWALKTESEDLAQGLVDWVKAHWEAMFGVKLITNIIESGI</sequence>
<dbReference type="Pfam" id="PF23142">
    <property type="entry name" value="PH_PLEKHM2"/>
    <property type="match status" value="1"/>
</dbReference>
<evidence type="ECO:0000313" key="14">
    <source>
        <dbReference type="Proteomes" id="UP000261540"/>
    </source>
</evidence>
<evidence type="ECO:0000256" key="7">
    <source>
        <dbReference type="SAM" id="MobiDB-lite"/>
    </source>
</evidence>
<evidence type="ECO:0000256" key="5">
    <source>
        <dbReference type="ARBA" id="ARBA00022614"/>
    </source>
</evidence>
<name>A0A3B3STX4_9TELE</name>
<feature type="signal peptide" evidence="8">
    <location>
        <begin position="1"/>
        <end position="23"/>
    </location>
</feature>
<feature type="domain" description="Serine/threonine-protein kinase 11-interacting protein PH" evidence="11">
    <location>
        <begin position="589"/>
        <end position="711"/>
    </location>
</feature>
<feature type="compositionally biased region" description="Basic residues" evidence="7">
    <location>
        <begin position="431"/>
        <end position="444"/>
    </location>
</feature>
<feature type="region of interest" description="Disordered" evidence="7">
    <location>
        <begin position="810"/>
        <end position="835"/>
    </location>
</feature>
<dbReference type="InterPro" id="IPR032675">
    <property type="entry name" value="LRR_dom_sf"/>
</dbReference>
<dbReference type="PANTHER" id="PTHR15454:SF69">
    <property type="entry name" value="SERINE_THREONINE-PROTEIN KINASE 11-INTERACTING PROTEIN"/>
    <property type="match status" value="1"/>
</dbReference>
<dbReference type="Pfam" id="PF25624">
    <property type="entry name" value="PH_S11IP_C"/>
    <property type="match status" value="1"/>
</dbReference>
<dbReference type="PROSITE" id="PS51450">
    <property type="entry name" value="LRR"/>
    <property type="match status" value="2"/>
</dbReference>
<keyword evidence="6" id="KW-0677">Repeat</keyword>
<keyword evidence="4" id="KW-0963">Cytoplasm</keyword>
<feature type="domain" description="PLEKHM2 PH" evidence="10">
    <location>
        <begin position="912"/>
        <end position="1043"/>
    </location>
</feature>
<accession>A0A3B3STX4</accession>
<dbReference type="FunFam" id="3.80.10.10:FF:000527">
    <property type="entry name" value="Serine/threonine kinase 11 interacting protein"/>
    <property type="match status" value="1"/>
</dbReference>
<dbReference type="STRING" id="1676925.ENSPKIP00000034182"/>
<evidence type="ECO:0000256" key="4">
    <source>
        <dbReference type="ARBA" id="ARBA00022490"/>
    </source>
</evidence>
<organism evidence="13 14">
    <name type="scientific">Paramormyrops kingsleyae</name>
    <dbReference type="NCBI Taxonomy" id="1676925"/>
    <lineage>
        <taxon>Eukaryota</taxon>
        <taxon>Metazoa</taxon>
        <taxon>Chordata</taxon>
        <taxon>Craniata</taxon>
        <taxon>Vertebrata</taxon>
        <taxon>Euteleostomi</taxon>
        <taxon>Actinopterygii</taxon>
        <taxon>Neopterygii</taxon>
        <taxon>Teleostei</taxon>
        <taxon>Osteoglossocephala</taxon>
        <taxon>Osteoglossomorpha</taxon>
        <taxon>Osteoglossiformes</taxon>
        <taxon>Mormyridae</taxon>
        <taxon>Paramormyrops</taxon>
    </lineage>
</organism>
<dbReference type="InterPro" id="IPR031782">
    <property type="entry name" value="LIP1_N"/>
</dbReference>
<dbReference type="SUPFAM" id="SSF52058">
    <property type="entry name" value="L domain-like"/>
    <property type="match status" value="1"/>
</dbReference>
<keyword evidence="14" id="KW-1185">Reference proteome</keyword>
<evidence type="ECO:0000256" key="2">
    <source>
        <dbReference type="ARBA" id="ARBA00008771"/>
    </source>
</evidence>
<evidence type="ECO:0000259" key="9">
    <source>
        <dbReference type="Pfam" id="PF15904"/>
    </source>
</evidence>
<evidence type="ECO:0000259" key="11">
    <source>
        <dbReference type="Pfam" id="PF25357"/>
    </source>
</evidence>
<dbReference type="Gene3D" id="3.80.10.10">
    <property type="entry name" value="Ribonuclease Inhibitor"/>
    <property type="match status" value="1"/>
</dbReference>
<feature type="region of interest" description="Disordered" evidence="7">
    <location>
        <begin position="527"/>
        <end position="570"/>
    </location>
</feature>
<dbReference type="InterPro" id="IPR057292">
    <property type="entry name" value="PH_S11IP"/>
</dbReference>
<dbReference type="InterPro" id="IPR057288">
    <property type="entry name" value="PH_PLEKHM2"/>
</dbReference>
<feature type="compositionally biased region" description="Polar residues" evidence="7">
    <location>
        <begin position="810"/>
        <end position="827"/>
    </location>
</feature>
<evidence type="ECO:0000256" key="8">
    <source>
        <dbReference type="SAM" id="SignalP"/>
    </source>
</evidence>
<dbReference type="AlphaFoldDB" id="A0A3B3STX4"/>
<dbReference type="Pfam" id="PF15904">
    <property type="entry name" value="LIP1"/>
    <property type="match status" value="1"/>
</dbReference>
<keyword evidence="5" id="KW-0433">Leucine-rich repeat</keyword>
<dbReference type="Proteomes" id="UP000261540">
    <property type="component" value="Unplaced"/>
</dbReference>
<evidence type="ECO:0000259" key="10">
    <source>
        <dbReference type="Pfam" id="PF23142"/>
    </source>
</evidence>
<dbReference type="GO" id="GO:0005737">
    <property type="term" value="C:cytoplasm"/>
    <property type="evidence" value="ECO:0007669"/>
    <property type="project" value="UniProtKB-SubCell"/>
</dbReference>
<evidence type="ECO:0000256" key="6">
    <source>
        <dbReference type="ARBA" id="ARBA00022737"/>
    </source>
</evidence>
<proteinExistence type="inferred from homology"/>
<evidence type="ECO:0000259" key="12">
    <source>
        <dbReference type="Pfam" id="PF25624"/>
    </source>
</evidence>
<dbReference type="InterPro" id="IPR001611">
    <property type="entry name" value="Leu-rich_rpt"/>
</dbReference>
<dbReference type="PANTHER" id="PTHR15454">
    <property type="entry name" value="NISCHARIN RELATED"/>
    <property type="match status" value="1"/>
</dbReference>
<comment type="similarity">
    <text evidence="2">Belongs to the STK11IP family.</text>
</comment>
<evidence type="ECO:0000256" key="3">
    <source>
        <dbReference type="ARBA" id="ARBA00020683"/>
    </source>
</evidence>
<reference evidence="13" key="1">
    <citation type="submission" date="2025-08" db="UniProtKB">
        <authorList>
            <consortium name="Ensembl"/>
        </authorList>
    </citation>
    <scope>IDENTIFICATION</scope>
</reference>
<feature type="region of interest" description="Disordered" evidence="7">
    <location>
        <begin position="407"/>
        <end position="456"/>
    </location>
</feature>